<dbReference type="CDD" id="cd00075">
    <property type="entry name" value="HATPase"/>
    <property type="match status" value="1"/>
</dbReference>
<keyword evidence="4" id="KW-0808">Transferase</keyword>
<dbReference type="Pfam" id="PF02518">
    <property type="entry name" value="HATPase_c"/>
    <property type="match status" value="1"/>
</dbReference>
<proteinExistence type="predicted"/>
<dbReference type="PANTHER" id="PTHR42878:SF13">
    <property type="entry name" value="HISTIDINE KINASE"/>
    <property type="match status" value="1"/>
</dbReference>
<dbReference type="Proteomes" id="UP001500841">
    <property type="component" value="Unassembled WGS sequence"/>
</dbReference>
<dbReference type="InterPro" id="IPR050351">
    <property type="entry name" value="BphY/WalK/GraS-like"/>
</dbReference>
<evidence type="ECO:0000256" key="1">
    <source>
        <dbReference type="ARBA" id="ARBA00000085"/>
    </source>
</evidence>
<keyword evidence="3" id="KW-0597">Phosphoprotein</keyword>
<keyword evidence="5" id="KW-0418">Kinase</keyword>
<dbReference type="Gene3D" id="3.30.450.20">
    <property type="entry name" value="PAS domain"/>
    <property type="match status" value="1"/>
</dbReference>
<dbReference type="SMART" id="SM00387">
    <property type="entry name" value="HATPase_c"/>
    <property type="match status" value="1"/>
</dbReference>
<dbReference type="InterPro" id="IPR003661">
    <property type="entry name" value="HisK_dim/P_dom"/>
</dbReference>
<evidence type="ECO:0000313" key="10">
    <source>
        <dbReference type="Proteomes" id="UP001500841"/>
    </source>
</evidence>
<dbReference type="Gene3D" id="1.10.287.130">
    <property type="match status" value="1"/>
</dbReference>
<dbReference type="InterPro" id="IPR003594">
    <property type="entry name" value="HATPase_dom"/>
</dbReference>
<organism evidence="9 10">
    <name type="scientific">Mucilaginibacter panaciglaebae</name>
    <dbReference type="NCBI Taxonomy" id="502331"/>
    <lineage>
        <taxon>Bacteria</taxon>
        <taxon>Pseudomonadati</taxon>
        <taxon>Bacteroidota</taxon>
        <taxon>Sphingobacteriia</taxon>
        <taxon>Sphingobacteriales</taxon>
        <taxon>Sphingobacteriaceae</taxon>
        <taxon>Mucilaginibacter</taxon>
    </lineage>
</organism>
<dbReference type="SUPFAM" id="SSF47384">
    <property type="entry name" value="Homodimeric domain of signal transducing histidine kinase"/>
    <property type="match status" value="1"/>
</dbReference>
<evidence type="ECO:0000256" key="5">
    <source>
        <dbReference type="ARBA" id="ARBA00022777"/>
    </source>
</evidence>
<dbReference type="InterPro" id="IPR005467">
    <property type="entry name" value="His_kinase_dom"/>
</dbReference>
<name>A0ABP7WA52_9SPHI</name>
<accession>A0ABP7WA52</accession>
<gene>
    <name evidence="9" type="ORF">GCM10022392_01630</name>
</gene>
<dbReference type="SUPFAM" id="SSF55785">
    <property type="entry name" value="PYP-like sensor domain (PAS domain)"/>
    <property type="match status" value="1"/>
</dbReference>
<dbReference type="PRINTS" id="PR00344">
    <property type="entry name" value="BCTRLSENSOR"/>
</dbReference>
<dbReference type="PROSITE" id="PS50112">
    <property type="entry name" value="PAS"/>
    <property type="match status" value="1"/>
</dbReference>
<sequence length="362" mass="40592">MEVVNDDLLKQLGEVAEQGYFVYNLATKCVVYCGNAFNNILGLSPDEVEQQPQVLRQAVHPDDLAYLNERFGALLASRQIKTEFRVLVNERLKYIELNAYITGADNSLVIGYISDVTGVKNNMFYAEKINARKNAMLAVIAHDLKEPVAIINLMASAIRNDPTVANNNVLMSHIKIIQDLCDQNISLISDLMQKEFLESPEISLRKERSELVNAVTDIVRQYQNSENVLERQFRFTANAERIYATLDSLKIAQSINNLIANAIKFTPAGSLIEVRLEDMNDVIQISVGDNGIGIPAELQPYLFERRTRAHRLGLKGEPGAGIGLSIIRLLVELHGGRAWMESQEGVGSTFYIELPKIYEHDK</sequence>
<dbReference type="InterPro" id="IPR013655">
    <property type="entry name" value="PAS_fold_3"/>
</dbReference>
<dbReference type="InterPro" id="IPR035965">
    <property type="entry name" value="PAS-like_dom_sf"/>
</dbReference>
<feature type="domain" description="PAS" evidence="8">
    <location>
        <begin position="5"/>
        <end position="78"/>
    </location>
</feature>
<dbReference type="PANTHER" id="PTHR42878">
    <property type="entry name" value="TWO-COMPONENT HISTIDINE KINASE"/>
    <property type="match status" value="1"/>
</dbReference>
<dbReference type="InterPro" id="IPR000014">
    <property type="entry name" value="PAS"/>
</dbReference>
<evidence type="ECO:0000256" key="2">
    <source>
        <dbReference type="ARBA" id="ARBA00012438"/>
    </source>
</evidence>
<evidence type="ECO:0000259" key="7">
    <source>
        <dbReference type="PROSITE" id="PS50109"/>
    </source>
</evidence>
<feature type="domain" description="Histidine kinase" evidence="7">
    <location>
        <begin position="139"/>
        <end position="358"/>
    </location>
</feature>
<dbReference type="Gene3D" id="3.30.565.10">
    <property type="entry name" value="Histidine kinase-like ATPase, C-terminal domain"/>
    <property type="match status" value="1"/>
</dbReference>
<protein>
    <recommendedName>
        <fullName evidence="2">histidine kinase</fullName>
        <ecNumber evidence="2">2.7.13.3</ecNumber>
    </recommendedName>
</protein>
<evidence type="ECO:0000256" key="3">
    <source>
        <dbReference type="ARBA" id="ARBA00022553"/>
    </source>
</evidence>
<dbReference type="EMBL" id="BAABCV010000001">
    <property type="protein sequence ID" value="GAA4084567.1"/>
    <property type="molecule type" value="Genomic_DNA"/>
</dbReference>
<dbReference type="SMART" id="SM00388">
    <property type="entry name" value="HisKA"/>
    <property type="match status" value="1"/>
</dbReference>
<dbReference type="SUPFAM" id="SSF55874">
    <property type="entry name" value="ATPase domain of HSP90 chaperone/DNA topoisomerase II/histidine kinase"/>
    <property type="match status" value="1"/>
</dbReference>
<comment type="catalytic activity">
    <reaction evidence="1">
        <text>ATP + protein L-histidine = ADP + protein N-phospho-L-histidine.</text>
        <dbReference type="EC" id="2.7.13.3"/>
    </reaction>
</comment>
<dbReference type="EC" id="2.7.13.3" evidence="2"/>
<keyword evidence="10" id="KW-1185">Reference proteome</keyword>
<evidence type="ECO:0000313" key="9">
    <source>
        <dbReference type="EMBL" id="GAA4084567.1"/>
    </source>
</evidence>
<dbReference type="CDD" id="cd00082">
    <property type="entry name" value="HisKA"/>
    <property type="match status" value="1"/>
</dbReference>
<evidence type="ECO:0000256" key="6">
    <source>
        <dbReference type="ARBA" id="ARBA00023136"/>
    </source>
</evidence>
<reference evidence="10" key="1">
    <citation type="journal article" date="2019" name="Int. J. Syst. Evol. Microbiol.">
        <title>The Global Catalogue of Microorganisms (GCM) 10K type strain sequencing project: providing services to taxonomists for standard genome sequencing and annotation.</title>
        <authorList>
            <consortium name="The Broad Institute Genomics Platform"/>
            <consortium name="The Broad Institute Genome Sequencing Center for Infectious Disease"/>
            <person name="Wu L."/>
            <person name="Ma J."/>
        </authorList>
    </citation>
    <scope>NUCLEOTIDE SEQUENCE [LARGE SCALE GENOMIC DNA]</scope>
    <source>
        <strain evidence="10">JCM 17085</strain>
    </source>
</reference>
<dbReference type="InterPro" id="IPR036097">
    <property type="entry name" value="HisK_dim/P_sf"/>
</dbReference>
<dbReference type="InterPro" id="IPR036890">
    <property type="entry name" value="HATPase_C_sf"/>
</dbReference>
<dbReference type="CDD" id="cd00130">
    <property type="entry name" value="PAS"/>
    <property type="match status" value="1"/>
</dbReference>
<dbReference type="PROSITE" id="PS50109">
    <property type="entry name" value="HIS_KIN"/>
    <property type="match status" value="1"/>
</dbReference>
<evidence type="ECO:0000259" key="8">
    <source>
        <dbReference type="PROSITE" id="PS50112"/>
    </source>
</evidence>
<dbReference type="RefSeq" id="WP_345100376.1">
    <property type="nucleotide sequence ID" value="NZ_BAABCV010000001.1"/>
</dbReference>
<evidence type="ECO:0000256" key="4">
    <source>
        <dbReference type="ARBA" id="ARBA00022679"/>
    </source>
</evidence>
<comment type="caution">
    <text evidence="9">The sequence shown here is derived from an EMBL/GenBank/DDBJ whole genome shotgun (WGS) entry which is preliminary data.</text>
</comment>
<dbReference type="InterPro" id="IPR004358">
    <property type="entry name" value="Sig_transdc_His_kin-like_C"/>
</dbReference>
<keyword evidence="6" id="KW-0472">Membrane</keyword>
<dbReference type="Pfam" id="PF08447">
    <property type="entry name" value="PAS_3"/>
    <property type="match status" value="1"/>
</dbReference>